<dbReference type="GO" id="GO:0004601">
    <property type="term" value="F:peroxidase activity"/>
    <property type="evidence" value="ECO:0007669"/>
    <property type="project" value="UniProtKB-KW"/>
</dbReference>
<organism evidence="10 11">
    <name type="scientific">Paludisphaera mucosa</name>
    <dbReference type="NCBI Taxonomy" id="3030827"/>
    <lineage>
        <taxon>Bacteria</taxon>
        <taxon>Pseudomonadati</taxon>
        <taxon>Planctomycetota</taxon>
        <taxon>Planctomycetia</taxon>
        <taxon>Isosphaerales</taxon>
        <taxon>Isosphaeraceae</taxon>
        <taxon>Paludisphaera</taxon>
    </lineage>
</organism>
<evidence type="ECO:0000256" key="7">
    <source>
        <dbReference type="PROSITE-ProRule" id="PRU00433"/>
    </source>
</evidence>
<dbReference type="PANTHER" id="PTHR30600:SF10">
    <property type="entry name" value="BLL6722 PROTEIN"/>
    <property type="match status" value="1"/>
</dbReference>
<dbReference type="SUPFAM" id="SSF46626">
    <property type="entry name" value="Cytochrome c"/>
    <property type="match status" value="2"/>
</dbReference>
<dbReference type="Gene3D" id="2.130.10.10">
    <property type="entry name" value="YVTN repeat-like/Quinoprotein amine dehydrogenase"/>
    <property type="match status" value="2"/>
</dbReference>
<keyword evidence="2 7" id="KW-0349">Heme</keyword>
<dbReference type="PROSITE" id="PS51007">
    <property type="entry name" value="CYTC"/>
    <property type="match status" value="2"/>
</dbReference>
<evidence type="ECO:0000256" key="3">
    <source>
        <dbReference type="ARBA" id="ARBA00022723"/>
    </source>
</evidence>
<evidence type="ECO:0000256" key="8">
    <source>
        <dbReference type="SAM" id="SignalP"/>
    </source>
</evidence>
<dbReference type="InterPro" id="IPR009056">
    <property type="entry name" value="Cyt_c-like_dom"/>
</dbReference>
<dbReference type="InterPro" id="IPR051395">
    <property type="entry name" value="Cytochrome_c_Peroxidase/MauG"/>
</dbReference>
<dbReference type="SUPFAM" id="SSF50974">
    <property type="entry name" value="Nitrous oxide reductase, N-terminal domain"/>
    <property type="match status" value="1"/>
</dbReference>
<name>A0ABT6FJT6_9BACT</name>
<dbReference type="InterPro" id="IPR004852">
    <property type="entry name" value="Di-haem_cyt_c_peroxidsae"/>
</dbReference>
<keyword evidence="4 8" id="KW-0732">Signal</keyword>
<evidence type="ECO:0000256" key="4">
    <source>
        <dbReference type="ARBA" id="ARBA00022729"/>
    </source>
</evidence>
<feature type="chain" id="PRO_5047491886" evidence="8">
    <location>
        <begin position="27"/>
        <end position="587"/>
    </location>
</feature>
<evidence type="ECO:0000313" key="11">
    <source>
        <dbReference type="Proteomes" id="UP001216907"/>
    </source>
</evidence>
<feature type="domain" description="Cytochrome c" evidence="9">
    <location>
        <begin position="492"/>
        <end position="587"/>
    </location>
</feature>
<evidence type="ECO:0000256" key="1">
    <source>
        <dbReference type="ARBA" id="ARBA00004196"/>
    </source>
</evidence>
<sequence length="587" mass="61617">MTATIGGSIRAALLAILAAWPCNAWAEAPRRPEAMLLVDGGARLLAANRGTGTISVVDVKGRRVEGEFAVGRGLADLRATADPNAWLAVDPEAGEVVLVERREGEIRRAGSVAVAADPVRAAVFGDGRRALVLSRWSRAATFVAWDGPEGLRVVATLDLPFSPREAAVLPGGGPVSAVVADAFGGRLALVDLDAKACRRVWTLPDHNLRGLTIAPDGRSLAILAQNASSTARTSRQDVEWGLVVRSWIRLVRIEDLKSPATTDEALLKNAKTVGLSFVGRGSADPSALAFGPRGEAVVAMAGADEIVSALALGEPYERFHVGRGPSAIAIDADATTAWTADAFDDAITVVDLGAGKVAATIALSADAGIDGRRRPASLVEEGAALFRDASLSEDGWMSCQTCHTDGHAAGVTADTQGDGSYGAAKRTPSLLGAAETGPWGWLGNVRRLEDQLHRSLTTTMRGPEPTPRQVEALVAYLRTLGPPAPDEPADAAAVARGRATFESRRCDACHAPPLYTTPMSYDVGLADAVGNHDFNPPSLRGVGRLPALLHDGSVRSLPDLFRRVRHPDDADLDDDEIADLTAFLKSL</sequence>
<keyword evidence="6 7" id="KW-0408">Iron</keyword>
<reference evidence="10 11" key="1">
    <citation type="submission" date="2023-03" db="EMBL/GenBank/DDBJ databases">
        <title>Paludisphaera mucosa sp. nov. a novel planctomycete from northern fen.</title>
        <authorList>
            <person name="Ivanova A."/>
        </authorList>
    </citation>
    <scope>NUCLEOTIDE SEQUENCE [LARGE SCALE GENOMIC DNA]</scope>
    <source>
        <strain evidence="10 11">Pla2</strain>
    </source>
</reference>
<evidence type="ECO:0000256" key="6">
    <source>
        <dbReference type="ARBA" id="ARBA00023004"/>
    </source>
</evidence>
<evidence type="ECO:0000259" key="9">
    <source>
        <dbReference type="PROSITE" id="PS51007"/>
    </source>
</evidence>
<feature type="domain" description="Cytochrome c" evidence="9">
    <location>
        <begin position="377"/>
        <end position="481"/>
    </location>
</feature>
<dbReference type="EMBL" id="JARRAG010000002">
    <property type="protein sequence ID" value="MDG3007820.1"/>
    <property type="molecule type" value="Genomic_DNA"/>
</dbReference>
<comment type="caution">
    <text evidence="10">The sequence shown here is derived from an EMBL/GenBank/DDBJ whole genome shotgun (WGS) entry which is preliminary data.</text>
</comment>
<keyword evidence="10" id="KW-0575">Peroxidase</keyword>
<proteinExistence type="predicted"/>
<dbReference type="InterPro" id="IPR015943">
    <property type="entry name" value="WD40/YVTN_repeat-like_dom_sf"/>
</dbReference>
<evidence type="ECO:0000256" key="2">
    <source>
        <dbReference type="ARBA" id="ARBA00022617"/>
    </source>
</evidence>
<feature type="signal peptide" evidence="8">
    <location>
        <begin position="1"/>
        <end position="26"/>
    </location>
</feature>
<accession>A0ABT6FJT6</accession>
<keyword evidence="11" id="KW-1185">Reference proteome</keyword>
<dbReference type="InterPro" id="IPR036909">
    <property type="entry name" value="Cyt_c-like_dom_sf"/>
</dbReference>
<evidence type="ECO:0000313" key="10">
    <source>
        <dbReference type="EMBL" id="MDG3007820.1"/>
    </source>
</evidence>
<dbReference type="Proteomes" id="UP001216907">
    <property type="component" value="Unassembled WGS sequence"/>
</dbReference>
<dbReference type="Pfam" id="PF03150">
    <property type="entry name" value="CCP_MauG"/>
    <property type="match status" value="1"/>
</dbReference>
<comment type="subcellular location">
    <subcellularLocation>
        <location evidence="1">Cell envelope</location>
    </subcellularLocation>
</comment>
<evidence type="ECO:0000256" key="5">
    <source>
        <dbReference type="ARBA" id="ARBA00023002"/>
    </source>
</evidence>
<dbReference type="InterPro" id="IPR011045">
    <property type="entry name" value="N2O_reductase_N"/>
</dbReference>
<dbReference type="PANTHER" id="PTHR30600">
    <property type="entry name" value="CYTOCHROME C PEROXIDASE-RELATED"/>
    <property type="match status" value="1"/>
</dbReference>
<gene>
    <name evidence="10" type="ORF">PZE19_28995</name>
</gene>
<dbReference type="RefSeq" id="WP_277864092.1">
    <property type="nucleotide sequence ID" value="NZ_JARRAG010000002.1"/>
</dbReference>
<keyword evidence="5" id="KW-0560">Oxidoreductase</keyword>
<keyword evidence="3 7" id="KW-0479">Metal-binding</keyword>
<protein>
    <submittedName>
        <fullName evidence="10">Cytochrome c peroxidase</fullName>
    </submittedName>
</protein>
<dbReference type="Gene3D" id="1.10.760.10">
    <property type="entry name" value="Cytochrome c-like domain"/>
    <property type="match status" value="2"/>
</dbReference>